<protein>
    <recommendedName>
        <fullName evidence="1">Aminoglycoside phosphotransferase domain-containing protein</fullName>
    </recommendedName>
</protein>
<name>F8PC71_SERL9</name>
<feature type="domain" description="Aminoglycoside phosphotransferase" evidence="1">
    <location>
        <begin position="46"/>
        <end position="236"/>
    </location>
</feature>
<dbReference type="InterPro" id="IPR002575">
    <property type="entry name" value="Aminoglycoside_PTrfase"/>
</dbReference>
<dbReference type="RefSeq" id="XP_007323992.1">
    <property type="nucleotide sequence ID" value="XM_007323930.1"/>
</dbReference>
<evidence type="ECO:0000313" key="2">
    <source>
        <dbReference type="EMBL" id="EGO19271.1"/>
    </source>
</evidence>
<dbReference type="InterPro" id="IPR011009">
    <property type="entry name" value="Kinase-like_dom_sf"/>
</dbReference>
<dbReference type="PANTHER" id="PTHR21310">
    <property type="entry name" value="AMINOGLYCOSIDE PHOSPHOTRANSFERASE-RELATED-RELATED"/>
    <property type="match status" value="1"/>
</dbReference>
<accession>F8PC71</accession>
<dbReference type="EMBL" id="GL945444">
    <property type="protein sequence ID" value="EGO19271.1"/>
    <property type="molecule type" value="Genomic_DNA"/>
</dbReference>
<dbReference type="KEGG" id="sla:SERLADRAFT_352738"/>
<dbReference type="CDD" id="cd05120">
    <property type="entry name" value="APH_ChoK_like"/>
    <property type="match status" value="1"/>
</dbReference>
<reference evidence="2" key="1">
    <citation type="submission" date="2011-04" db="EMBL/GenBank/DDBJ databases">
        <title>Evolution of plant cell wall degrading machinery underlies the functional diversity of forest fungi.</title>
        <authorList>
            <consortium name="US DOE Joint Genome Institute (JGI-PGF)"/>
            <person name="Eastwood D.C."/>
            <person name="Floudas D."/>
            <person name="Binder M."/>
            <person name="Majcherczyk A."/>
            <person name="Schneider P."/>
            <person name="Aerts A."/>
            <person name="Asiegbu F.O."/>
            <person name="Baker S.E."/>
            <person name="Barry K."/>
            <person name="Bendiksby M."/>
            <person name="Blumentritt M."/>
            <person name="Coutinho P.M."/>
            <person name="Cullen D."/>
            <person name="Cullen D."/>
            <person name="Gathman A."/>
            <person name="Goodell B."/>
            <person name="Henrissat B."/>
            <person name="Ihrmark K."/>
            <person name="Kauserud H."/>
            <person name="Kohler A."/>
            <person name="LaButti K."/>
            <person name="Lapidus A."/>
            <person name="Lavin J.L."/>
            <person name="Lee Y.-H."/>
            <person name="Lindquist E."/>
            <person name="Lilly W."/>
            <person name="Lucas S."/>
            <person name="Morin E."/>
            <person name="Murat C."/>
            <person name="Oguiza J.A."/>
            <person name="Park J."/>
            <person name="Pisabarro A.G."/>
            <person name="Riley R."/>
            <person name="Rosling A."/>
            <person name="Salamov A."/>
            <person name="Schmidt O."/>
            <person name="Schmutz J."/>
            <person name="Skrede I."/>
            <person name="Stenlid J."/>
            <person name="Wiebenga A."/>
            <person name="Xie X."/>
            <person name="Kues U."/>
            <person name="Hibbett D.S."/>
            <person name="Hoffmeister D."/>
            <person name="Hogberg N."/>
            <person name="Martin F."/>
            <person name="Grigoriev I.V."/>
            <person name="Watkinson S.C."/>
        </authorList>
    </citation>
    <scope>NUCLEOTIDE SEQUENCE</scope>
    <source>
        <strain evidence="2">S7.9</strain>
    </source>
</reference>
<dbReference type="PANTHER" id="PTHR21310:SF55">
    <property type="entry name" value="AMINOGLYCOSIDE PHOSPHOTRANSFERASE DOMAIN-CONTAINING PROTEIN"/>
    <property type="match status" value="1"/>
</dbReference>
<dbReference type="HOGENOM" id="CLU_021768_5_1_1"/>
<dbReference type="SUPFAM" id="SSF56112">
    <property type="entry name" value="Protein kinase-like (PK-like)"/>
    <property type="match status" value="1"/>
</dbReference>
<evidence type="ECO:0000259" key="1">
    <source>
        <dbReference type="Pfam" id="PF01636"/>
    </source>
</evidence>
<dbReference type="OrthoDB" id="5404599at2759"/>
<dbReference type="Gene3D" id="3.90.1200.10">
    <property type="match status" value="1"/>
</dbReference>
<sequence length="281" mass="32003">MPLLDFPALPTLLSDSEKTAAGAYHKLLLDKEEEGVLPDNLYIKSTERTRENEAVAMQMARALGLPVHKVYSYGEHHENGRVIGSILMEAMPGEMLDEVHEGMTPEEKETVAAELKHYLGIMRSYSNPWGTTVCSVIGGSLYSTRTCPRIFVPCDDEAAFNTFLHYCCRPTDEGYHGCIPFKEAQRRAHLMDNMPHQIVFTHGDLWSHNILVKDGHITAIIDWETAGWYPEYWEITTPQRWQSPDSFWPKTLKFITDDKYAEEFQCEIALWELSADAIAGF</sequence>
<organism>
    <name type="scientific">Serpula lacrymans var. lacrymans (strain S7.9)</name>
    <name type="common">Dry rot fungus</name>
    <dbReference type="NCBI Taxonomy" id="578457"/>
    <lineage>
        <taxon>Eukaryota</taxon>
        <taxon>Fungi</taxon>
        <taxon>Dikarya</taxon>
        <taxon>Basidiomycota</taxon>
        <taxon>Agaricomycotina</taxon>
        <taxon>Agaricomycetes</taxon>
        <taxon>Agaricomycetidae</taxon>
        <taxon>Boletales</taxon>
        <taxon>Coniophorineae</taxon>
        <taxon>Serpulaceae</taxon>
        <taxon>Serpula</taxon>
    </lineage>
</organism>
<gene>
    <name evidence="2" type="ORF">SERLADRAFT_352738</name>
</gene>
<proteinExistence type="predicted"/>
<dbReference type="Pfam" id="PF01636">
    <property type="entry name" value="APH"/>
    <property type="match status" value="1"/>
</dbReference>
<dbReference type="Proteomes" id="UP000008064">
    <property type="component" value="Unassembled WGS sequence"/>
</dbReference>
<dbReference type="GeneID" id="18809349"/>
<dbReference type="AlphaFoldDB" id="F8PC71"/>
<dbReference type="InterPro" id="IPR051678">
    <property type="entry name" value="AGP_Transferase"/>
</dbReference>